<dbReference type="Pfam" id="PF05958">
    <property type="entry name" value="tRNA_U5-meth_tr"/>
    <property type="match status" value="1"/>
</dbReference>
<dbReference type="GO" id="GO:0070475">
    <property type="term" value="P:rRNA base methylation"/>
    <property type="evidence" value="ECO:0007669"/>
    <property type="project" value="TreeGrafter"/>
</dbReference>
<evidence type="ECO:0000313" key="7">
    <source>
        <dbReference type="Proteomes" id="UP000275356"/>
    </source>
</evidence>
<feature type="binding site" evidence="4">
    <location>
        <position position="357"/>
    </location>
    <ligand>
        <name>S-adenosyl-L-methionine</name>
        <dbReference type="ChEBI" id="CHEBI:59789"/>
    </ligand>
</feature>
<dbReference type="InterPro" id="IPR002792">
    <property type="entry name" value="TRAM_dom"/>
</dbReference>
<evidence type="ECO:0000256" key="3">
    <source>
        <dbReference type="ARBA" id="ARBA00022691"/>
    </source>
</evidence>
<evidence type="ECO:0000256" key="1">
    <source>
        <dbReference type="ARBA" id="ARBA00022603"/>
    </source>
</evidence>
<accession>A0A3N2D1K5</accession>
<feature type="binding site" evidence="4">
    <location>
        <position position="286"/>
    </location>
    <ligand>
        <name>S-adenosyl-L-methionine</name>
        <dbReference type="ChEBI" id="CHEBI:59789"/>
    </ligand>
</feature>
<dbReference type="EMBL" id="RKHQ01000002">
    <property type="protein sequence ID" value="ROR93662.1"/>
    <property type="molecule type" value="Genomic_DNA"/>
</dbReference>
<dbReference type="Gene3D" id="2.40.50.140">
    <property type="entry name" value="Nucleic acid-binding proteins"/>
    <property type="match status" value="1"/>
</dbReference>
<dbReference type="GO" id="GO:0070041">
    <property type="term" value="F:rRNA (uridine-C5-)-methyltransferase activity"/>
    <property type="evidence" value="ECO:0007669"/>
    <property type="project" value="TreeGrafter"/>
</dbReference>
<organism evidence="6 7">
    <name type="scientific">Salana multivorans</name>
    <dbReference type="NCBI Taxonomy" id="120377"/>
    <lineage>
        <taxon>Bacteria</taxon>
        <taxon>Bacillati</taxon>
        <taxon>Actinomycetota</taxon>
        <taxon>Actinomycetes</taxon>
        <taxon>Micrococcales</taxon>
        <taxon>Beutenbergiaceae</taxon>
        <taxon>Salana</taxon>
    </lineage>
</organism>
<name>A0A3N2D1K5_9MICO</name>
<protein>
    <submittedName>
        <fullName evidence="6">23S rRNA m(5)U-1939 methyltransferase</fullName>
    </submittedName>
</protein>
<evidence type="ECO:0000259" key="5">
    <source>
        <dbReference type="PROSITE" id="PS50926"/>
    </source>
</evidence>
<keyword evidence="2 4" id="KW-0808">Transferase</keyword>
<dbReference type="InterPro" id="IPR010280">
    <property type="entry name" value="U5_MeTrfase_fam"/>
</dbReference>
<dbReference type="Gene3D" id="3.40.50.150">
    <property type="entry name" value="Vaccinia Virus protein VP39"/>
    <property type="match status" value="1"/>
</dbReference>
<keyword evidence="1 4" id="KW-0489">Methyltransferase</keyword>
<dbReference type="PANTHER" id="PTHR11061">
    <property type="entry name" value="RNA M5U METHYLTRANSFERASE"/>
    <property type="match status" value="1"/>
</dbReference>
<feature type="binding site" evidence="4">
    <location>
        <position position="257"/>
    </location>
    <ligand>
        <name>S-adenosyl-L-methionine</name>
        <dbReference type="ChEBI" id="CHEBI:59789"/>
    </ligand>
</feature>
<dbReference type="InterPro" id="IPR012340">
    <property type="entry name" value="NA-bd_OB-fold"/>
</dbReference>
<dbReference type="InterPro" id="IPR029063">
    <property type="entry name" value="SAM-dependent_MTases_sf"/>
</dbReference>
<dbReference type="AlphaFoldDB" id="A0A3N2D1K5"/>
<dbReference type="Pfam" id="PF01938">
    <property type="entry name" value="TRAM"/>
    <property type="match status" value="1"/>
</dbReference>
<evidence type="ECO:0000313" key="6">
    <source>
        <dbReference type="EMBL" id="ROR93662.1"/>
    </source>
</evidence>
<dbReference type="SUPFAM" id="SSF50249">
    <property type="entry name" value="Nucleic acid-binding proteins"/>
    <property type="match status" value="1"/>
</dbReference>
<dbReference type="Proteomes" id="UP000275356">
    <property type="component" value="Unassembled WGS sequence"/>
</dbReference>
<dbReference type="PANTHER" id="PTHR11061:SF30">
    <property type="entry name" value="TRNA (URACIL(54)-C(5))-METHYLTRANSFERASE"/>
    <property type="match status" value="1"/>
</dbReference>
<dbReference type="RefSeq" id="WP_245968107.1">
    <property type="nucleotide sequence ID" value="NZ_RKHQ01000002.1"/>
</dbReference>
<evidence type="ECO:0000256" key="4">
    <source>
        <dbReference type="PROSITE-ProRule" id="PRU01024"/>
    </source>
</evidence>
<feature type="domain" description="TRAM" evidence="5">
    <location>
        <begin position="10"/>
        <end position="73"/>
    </location>
</feature>
<evidence type="ECO:0000256" key="2">
    <source>
        <dbReference type="ARBA" id="ARBA00022679"/>
    </source>
</evidence>
<proteinExistence type="inferred from homology"/>
<comment type="caution">
    <text evidence="6">The sequence shown here is derived from an EMBL/GenBank/DDBJ whole genome shotgun (WGS) entry which is preliminary data.</text>
</comment>
<keyword evidence="7" id="KW-1185">Reference proteome</keyword>
<reference evidence="6 7" key="1">
    <citation type="submission" date="2018-11" db="EMBL/GenBank/DDBJ databases">
        <title>Sequencing the genomes of 1000 actinobacteria strains.</title>
        <authorList>
            <person name="Klenk H.-P."/>
        </authorList>
    </citation>
    <scope>NUCLEOTIDE SEQUENCE [LARGE SCALE GENOMIC DNA]</scope>
    <source>
        <strain evidence="6 7">DSM 13521</strain>
    </source>
</reference>
<dbReference type="InterPro" id="IPR030391">
    <property type="entry name" value="MeTrfase_TrmA_CS"/>
</dbReference>
<feature type="binding site" evidence="4">
    <location>
        <position position="310"/>
    </location>
    <ligand>
        <name>S-adenosyl-L-methionine</name>
        <dbReference type="ChEBI" id="CHEBI:59789"/>
    </ligand>
</feature>
<comment type="similarity">
    <text evidence="4">Belongs to the class I-like SAM-binding methyltransferase superfamily. RNA M5U methyltransferase family.</text>
</comment>
<feature type="active site" description="Nucleophile" evidence="4">
    <location>
        <position position="384"/>
    </location>
</feature>
<keyword evidence="3 4" id="KW-0949">S-adenosyl-L-methionine</keyword>
<dbReference type="SUPFAM" id="SSF53335">
    <property type="entry name" value="S-adenosyl-L-methionine-dependent methyltransferases"/>
    <property type="match status" value="1"/>
</dbReference>
<dbReference type="PROSITE" id="PS01231">
    <property type="entry name" value="TRMA_2"/>
    <property type="match status" value="1"/>
</dbReference>
<dbReference type="PROSITE" id="PS51687">
    <property type="entry name" value="SAM_MT_RNA_M5U"/>
    <property type="match status" value="1"/>
</dbReference>
<dbReference type="PROSITE" id="PS50926">
    <property type="entry name" value="TRAM"/>
    <property type="match status" value="1"/>
</dbReference>
<gene>
    <name evidence="6" type="ORF">EDD28_3084</name>
</gene>
<sequence length="427" mass="44806">MPSSPADPIQPTPSDDLLLREVRVGAPAHGGHVVARHDGRVVFVRHALPGELVDVELTEAGEDARFWRGDAVAVHEPSPDRVASAWPAAGPGGVGGGELAHATLPAQRAWKTRVLREALERFAGLTAEEIDAAGGAAVEAVPGDDETGGLGTRTRIELTADADGRPAMYRHRSHDLLALTDMPLAVEALRDVLATEVVGRRWEPGARIDVVAPSGPDEGVAVYVDGTPRRGRTRVHEVVEVAGRTYDLQVEGTGFWQVHRGAPALLAGAVLDAARPAPGERVLELYAGAGLFTLPLADAVGPTGSVVAVEAPGPGARAARRNARAHRRVHLVAADVARAIADGRATPAGPPDVVVLDPPRAGAGRRVVESVTALDPRRIVYVACDPVALARDVALAGRAGYRLTSLRAFDLFPHTHHLEAVAVLDRS</sequence>